<dbReference type="Proteomes" id="UP001556709">
    <property type="component" value="Unassembled WGS sequence"/>
</dbReference>
<reference evidence="2 3" key="1">
    <citation type="submission" date="2024-02" db="EMBL/GenBank/DDBJ databases">
        <title>New especies of Spiribacter isolated from saline water.</title>
        <authorList>
            <person name="Leon M.J."/>
            <person name="De La Haba R."/>
            <person name="Sanchez-Porro C."/>
            <person name="Ventosa A."/>
        </authorList>
    </citation>
    <scope>NUCLEOTIDE SEQUENCE [LARGE SCALE GENOMIC DNA]</scope>
    <source>
        <strain evidence="3">ag22IC6-390</strain>
    </source>
</reference>
<dbReference type="Pfam" id="PF22513">
    <property type="entry name" value="FitA-like_RHH"/>
    <property type="match status" value="1"/>
</dbReference>
<dbReference type="GO" id="GO:0003677">
    <property type="term" value="F:DNA binding"/>
    <property type="evidence" value="ECO:0007669"/>
    <property type="project" value="UniProtKB-KW"/>
</dbReference>
<keyword evidence="3" id="KW-1185">Reference proteome</keyword>
<dbReference type="RefSeq" id="WP_367958980.1">
    <property type="nucleotide sequence ID" value="NZ_JBAKFK010000002.1"/>
</dbReference>
<dbReference type="InterPro" id="IPR013321">
    <property type="entry name" value="Arc_rbn_hlx_hlx"/>
</dbReference>
<sequence length="89" mass="9876">MAQVVVRHLDEGLKQALKSRAAAHGRSMEEEIRQILRLSIAEEIPVQSALGTRMAERFASDPLDAPIPEWRDELIGPMDIGDEKPDDSA</sequence>
<evidence type="ECO:0000313" key="2">
    <source>
        <dbReference type="EMBL" id="MEX0468806.1"/>
    </source>
</evidence>
<dbReference type="InterPro" id="IPR010985">
    <property type="entry name" value="Ribbon_hlx_hlx"/>
</dbReference>
<dbReference type="EMBL" id="JBAKFM010000002">
    <property type="protein sequence ID" value="MEX0468806.1"/>
    <property type="molecule type" value="Genomic_DNA"/>
</dbReference>
<keyword evidence="2" id="KW-0238">DNA-binding</keyword>
<comment type="caution">
    <text evidence="2">The sequence shown here is derived from an EMBL/GenBank/DDBJ whole genome shotgun (WGS) entry which is preliminary data.</text>
</comment>
<accession>A0ABV3TB11</accession>
<proteinExistence type="predicted"/>
<dbReference type="SUPFAM" id="SSF47598">
    <property type="entry name" value="Ribbon-helix-helix"/>
    <property type="match status" value="1"/>
</dbReference>
<gene>
    <name evidence="2" type="ORF">V6X73_03555</name>
</gene>
<evidence type="ECO:0000313" key="3">
    <source>
        <dbReference type="Proteomes" id="UP001556709"/>
    </source>
</evidence>
<evidence type="ECO:0000259" key="1">
    <source>
        <dbReference type="Pfam" id="PF22513"/>
    </source>
</evidence>
<feature type="domain" description="Antitoxin FitA-like ribbon-helix-helix" evidence="1">
    <location>
        <begin position="2"/>
        <end position="37"/>
    </location>
</feature>
<dbReference type="Gene3D" id="1.10.1220.10">
    <property type="entry name" value="Met repressor-like"/>
    <property type="match status" value="1"/>
</dbReference>
<name>A0ABV3TB11_9GAMM</name>
<organism evidence="2 3">
    <name type="scientific">Spiribacter pallidus</name>
    <dbReference type="NCBI Taxonomy" id="1987936"/>
    <lineage>
        <taxon>Bacteria</taxon>
        <taxon>Pseudomonadati</taxon>
        <taxon>Pseudomonadota</taxon>
        <taxon>Gammaproteobacteria</taxon>
        <taxon>Chromatiales</taxon>
        <taxon>Ectothiorhodospiraceae</taxon>
        <taxon>Spiribacter</taxon>
    </lineage>
</organism>
<dbReference type="InterPro" id="IPR053853">
    <property type="entry name" value="FitA-like_RHH"/>
</dbReference>
<protein>
    <submittedName>
        <fullName evidence="2">Arc family DNA-binding protein</fullName>
    </submittedName>
</protein>